<dbReference type="Proteomes" id="UP000824890">
    <property type="component" value="Unassembled WGS sequence"/>
</dbReference>
<dbReference type="SUPFAM" id="SSF52058">
    <property type="entry name" value="L domain-like"/>
    <property type="match status" value="1"/>
</dbReference>
<evidence type="ECO:0000313" key="9">
    <source>
        <dbReference type="EMBL" id="KAH0856068.1"/>
    </source>
</evidence>
<dbReference type="InterPro" id="IPR004274">
    <property type="entry name" value="FCP1_dom"/>
</dbReference>
<dbReference type="PROSITE" id="PS50969">
    <property type="entry name" value="FCP1"/>
    <property type="match status" value="1"/>
</dbReference>
<evidence type="ECO:0000256" key="6">
    <source>
        <dbReference type="SAM" id="Coils"/>
    </source>
</evidence>
<keyword evidence="1" id="KW-0808">Transferase</keyword>
<gene>
    <name evidence="9" type="ORF">HID58_084329</name>
</gene>
<evidence type="ECO:0000256" key="7">
    <source>
        <dbReference type="SAM" id="MobiDB-lite"/>
    </source>
</evidence>
<feature type="compositionally biased region" description="Basic and acidic residues" evidence="7">
    <location>
        <begin position="1569"/>
        <end position="1584"/>
    </location>
</feature>
<name>A0ABQ7XJL5_BRANA</name>
<dbReference type="Gene3D" id="3.40.50.1000">
    <property type="entry name" value="HAD superfamily/HAD-like"/>
    <property type="match status" value="1"/>
</dbReference>
<evidence type="ECO:0000256" key="1">
    <source>
        <dbReference type="ARBA" id="ARBA00022679"/>
    </source>
</evidence>
<dbReference type="PANTHER" id="PTHR31625">
    <property type="match status" value="1"/>
</dbReference>
<keyword evidence="2" id="KW-0677">Repeat</keyword>
<evidence type="ECO:0000256" key="4">
    <source>
        <dbReference type="ARBA" id="ARBA00022821"/>
    </source>
</evidence>
<dbReference type="InterPro" id="IPR036412">
    <property type="entry name" value="HAD-like_sf"/>
</dbReference>
<dbReference type="InterPro" id="IPR032675">
    <property type="entry name" value="LRR_dom_sf"/>
</dbReference>
<dbReference type="InterPro" id="IPR055414">
    <property type="entry name" value="LRR_R13L4/SHOC2-like"/>
</dbReference>
<dbReference type="InterPro" id="IPR042197">
    <property type="entry name" value="Apaf_helical"/>
</dbReference>
<comment type="caution">
    <text evidence="9">The sequence shown here is derived from an EMBL/GenBank/DDBJ whole genome shotgun (WGS) entry which is preliminary data.</text>
</comment>
<dbReference type="Gene3D" id="1.20.5.4130">
    <property type="match status" value="1"/>
</dbReference>
<dbReference type="SMART" id="SM00577">
    <property type="entry name" value="CPDc"/>
    <property type="match status" value="1"/>
</dbReference>
<dbReference type="Gene3D" id="3.30.559.10">
    <property type="entry name" value="Chloramphenicol acetyltransferase-like domain"/>
    <property type="match status" value="5"/>
</dbReference>
<evidence type="ECO:0000259" key="8">
    <source>
        <dbReference type="PROSITE" id="PS50969"/>
    </source>
</evidence>
<dbReference type="InterPro" id="IPR023214">
    <property type="entry name" value="HAD_sf"/>
</dbReference>
<evidence type="ECO:0000256" key="2">
    <source>
        <dbReference type="ARBA" id="ARBA00022737"/>
    </source>
</evidence>
<feature type="domain" description="FCP1 homology" evidence="8">
    <location>
        <begin position="98"/>
        <end position="278"/>
    </location>
</feature>
<dbReference type="Pfam" id="PF23598">
    <property type="entry name" value="LRR_14"/>
    <property type="match status" value="1"/>
</dbReference>
<dbReference type="Pfam" id="PF18052">
    <property type="entry name" value="Rx_N"/>
    <property type="match status" value="1"/>
</dbReference>
<dbReference type="SUPFAM" id="SSF56784">
    <property type="entry name" value="HAD-like"/>
    <property type="match status" value="1"/>
</dbReference>
<feature type="coiled-coil region" evidence="6">
    <location>
        <begin position="1232"/>
        <end position="1259"/>
    </location>
</feature>
<reference evidence="9 10" key="1">
    <citation type="submission" date="2021-05" db="EMBL/GenBank/DDBJ databases">
        <title>Genome Assembly of Synthetic Allotetraploid Brassica napus Reveals Homoeologous Exchanges between Subgenomes.</title>
        <authorList>
            <person name="Davis J.T."/>
        </authorList>
    </citation>
    <scope>NUCLEOTIDE SEQUENCE [LARGE SCALE GENOMIC DNA]</scope>
    <source>
        <strain evidence="10">cv. Da-Ae</strain>
        <tissue evidence="9">Seedling</tissue>
    </source>
</reference>
<keyword evidence="10" id="KW-1185">Reference proteome</keyword>
<dbReference type="Pfam" id="PF03031">
    <property type="entry name" value="NIF"/>
    <property type="match status" value="1"/>
</dbReference>
<protein>
    <recommendedName>
        <fullName evidence="8">FCP1 homology domain-containing protein</fullName>
    </recommendedName>
</protein>
<proteinExistence type="predicted"/>
<evidence type="ECO:0000256" key="3">
    <source>
        <dbReference type="ARBA" id="ARBA00022741"/>
    </source>
</evidence>
<dbReference type="Pfam" id="PF02458">
    <property type="entry name" value="Transferase"/>
    <property type="match status" value="2"/>
</dbReference>
<keyword evidence="6" id="KW-0175">Coiled coil</keyword>
<organism evidence="9 10">
    <name type="scientific">Brassica napus</name>
    <name type="common">Rape</name>
    <dbReference type="NCBI Taxonomy" id="3708"/>
    <lineage>
        <taxon>Eukaryota</taxon>
        <taxon>Viridiplantae</taxon>
        <taxon>Streptophyta</taxon>
        <taxon>Embryophyta</taxon>
        <taxon>Tracheophyta</taxon>
        <taxon>Spermatophyta</taxon>
        <taxon>Magnoliopsida</taxon>
        <taxon>eudicotyledons</taxon>
        <taxon>Gunneridae</taxon>
        <taxon>Pentapetalae</taxon>
        <taxon>rosids</taxon>
        <taxon>malvids</taxon>
        <taxon>Brassicales</taxon>
        <taxon>Brassicaceae</taxon>
        <taxon>Brassiceae</taxon>
        <taxon>Brassica</taxon>
    </lineage>
</organism>
<dbReference type="InterPro" id="IPR023213">
    <property type="entry name" value="CAT-like_dom_sf"/>
</dbReference>
<evidence type="ECO:0000256" key="5">
    <source>
        <dbReference type="ARBA" id="ARBA00023315"/>
    </source>
</evidence>
<dbReference type="Gene3D" id="1.10.8.430">
    <property type="entry name" value="Helical domain of apoptotic protease-activating factors"/>
    <property type="match status" value="1"/>
</dbReference>
<keyword evidence="5" id="KW-0012">Acyltransferase</keyword>
<keyword evidence="3" id="KW-0547">Nucleotide-binding</keyword>
<evidence type="ECO:0000313" key="10">
    <source>
        <dbReference type="Proteomes" id="UP000824890"/>
    </source>
</evidence>
<dbReference type="InterPro" id="IPR041118">
    <property type="entry name" value="Rx_N"/>
</dbReference>
<dbReference type="EMBL" id="JAGKQM010000019">
    <property type="protein sequence ID" value="KAH0856068.1"/>
    <property type="molecule type" value="Genomic_DNA"/>
</dbReference>
<dbReference type="Gene3D" id="3.80.10.10">
    <property type="entry name" value="Ribonuclease Inhibitor"/>
    <property type="match status" value="1"/>
</dbReference>
<dbReference type="InterPro" id="IPR051504">
    <property type="entry name" value="Plant_metabolite_acyltrans"/>
</dbReference>
<accession>A0ABQ7XJL5</accession>
<sequence>MVPRRMRAIEHLVEEESVIKKARMVDNVEEVPVLSQNEPVVVDGSGNGQVTVVEEEKEKKIEEVSASLSLSEEADVHAKNTEKVPPLDLEKNNEASVVTRRKKLLVLDLNGLLADIVSPLADCKADINIGRRAIFKRPFCEEFLKFCFDKFEVGIWSSRKKNNVDRITEFLLGDMKRRLLFCWDMSYCATTTLGSLENRHKYVVFKDLNQLWEKHDPRLPWQKGDYNESNTVLLDDSPYKALLNPPYTAIFPQSYSHQNKSDTSLGNGGDLRLHLEKLVEAENVQDFIKKNPFGQEAITEASETWEFYREATQDLWLRHFCRLELRGFGTSLSENLSDFRDSMSNSMCFLEDAYAKKHTSAMMENIIEDIKEIVLDAEDMVEAFLLKEELKNTRGIKNSARKFSCSIFEHRGLAFSMEAISKRISKVIRDMMCHGVQQVNVANEGYYLLLVMKEWHYMQIDNVIAFPMKDTSEFKIDEEMKEMGKQMIKHCGGLPLALKVLGGLLAAQYTLDVETSRFKTCQLHDMMREVCLLKAEEENFVEIIQGTSTENSKSSCKSRRLVVHKPDETFNVDTEVKNPSLRTLLFIKCRGWRGTSLFFTRHKLMRVLDLSRVKFEGWKVPSSIGKLIHLRYLSLFCASVNRLPSSMRNMKQLLYLNLEVHSNRVYMPNILKEMRELVYLHFPLEIKNKVKMELGNLVKLETLENFSTEHGSVDDLRGMTRLKTLSIYIRGKKCNMETLSSSLSKLPHLENLTIDKRKWYALPNDDKEEGFFLDCIHLKKLKLYIYMPKFPDEQQFPFHLTTISLTECCLKEDPMPVLEKLLHLKEVSLLYRSFRGRRMVCSRGGFPQLQMLRIRKLEELEDWIVEEGSMPFLYTLEIDACKKLKEIPEGLRFITSLEDLSVTYMGEQWGKRLLEEGEDYHKIQHIPSVEFYYSQQLKEALSNYELSDIVSPLADCKADNIGRRARELKQSVRWTWKRTTSARTSKISVIKITQVSPAADSSRHSADPLILPLTFFDLRWVRSHPTQQVIFYKLPESSREFFHSVILPKLSLSLSLVLRHYFPLAGHLKWNQQDPKPRVVVYNHDTVSLTVAESNADFLFVSGKGLRPQTELRILVPELSVTCDSTSLYSLQITLFPNQGFCIGLAEHHVLKDGVGSIMFIKAWARICKSLGHGIMTLPSDFIPILDRTLINVRPSLESDILEYTSYFSDEKDGKRTMKPPPVGEICTDLVRITLELTQENVEKRKERAKRESTRSQHELHLSTFVIVNAYVWSCLVKAHGGNKERPYLGNCVVLINCIGYKANNLLGRVGFVSAVEILSDSVKDFGWGKPVNHEIVSIDRYPAYSMWERRDETGGAEIGLCLRKSEMDTFISLFEYGLEIIASLIMVHSSPTVNILEVVRVSPPPSDSVTLPLTYFDLGWLKLHPVDRLLFYRVPELTRSVLISKLKSSLSTTLLHYLPHAGRLVWNPTDTKPSIVYSPAEKDAVYVTVAESNGELSRLSRDEPRPATEFHPLVPELPVSDESARVLAVQITFFPNQGFSLGVTAHHAVLDGKTTAIRHCPSHVPFDSGKHPEATRTSRDRVKSRSRAASVDFRHHYAYVITCLVKARGGDPTRRVCIGFASDFRSRLNPPLPPDVFRELHCRGRRFRREGGANLGRRRRVCLGGGESERMGQRVVSGEYREEYAFAVRSV</sequence>
<keyword evidence="4" id="KW-0611">Plant defense</keyword>
<feature type="region of interest" description="Disordered" evidence="7">
    <location>
        <begin position="1564"/>
        <end position="1584"/>
    </location>
</feature>